<evidence type="ECO:0000256" key="1">
    <source>
        <dbReference type="SAM" id="MobiDB-lite"/>
    </source>
</evidence>
<protein>
    <submittedName>
        <fullName evidence="2">Uncharacterized protein</fullName>
    </submittedName>
</protein>
<dbReference type="EMBL" id="JACGWK010000850">
    <property type="protein sequence ID" value="KAL0294467.1"/>
    <property type="molecule type" value="Genomic_DNA"/>
</dbReference>
<comment type="caution">
    <text evidence="2">The sequence shown here is derived from an EMBL/GenBank/DDBJ whole genome shotgun (WGS) entry which is preliminary data.</text>
</comment>
<proteinExistence type="predicted"/>
<reference evidence="2" key="2">
    <citation type="journal article" date="2024" name="Plant">
        <title>Genomic evolution and insights into agronomic trait innovations of Sesamum species.</title>
        <authorList>
            <person name="Miao H."/>
            <person name="Wang L."/>
            <person name="Qu L."/>
            <person name="Liu H."/>
            <person name="Sun Y."/>
            <person name="Le M."/>
            <person name="Wang Q."/>
            <person name="Wei S."/>
            <person name="Zheng Y."/>
            <person name="Lin W."/>
            <person name="Duan Y."/>
            <person name="Cao H."/>
            <person name="Xiong S."/>
            <person name="Wang X."/>
            <person name="Wei L."/>
            <person name="Li C."/>
            <person name="Ma Q."/>
            <person name="Ju M."/>
            <person name="Zhao R."/>
            <person name="Li G."/>
            <person name="Mu C."/>
            <person name="Tian Q."/>
            <person name="Mei H."/>
            <person name="Zhang T."/>
            <person name="Gao T."/>
            <person name="Zhang H."/>
        </authorList>
    </citation>
    <scope>NUCLEOTIDE SEQUENCE</scope>
    <source>
        <strain evidence="2">G01</strain>
    </source>
</reference>
<gene>
    <name evidence="2" type="ORF">Sangu_3217600</name>
</gene>
<reference evidence="2" key="1">
    <citation type="submission" date="2020-06" db="EMBL/GenBank/DDBJ databases">
        <authorList>
            <person name="Li T."/>
            <person name="Hu X."/>
            <person name="Zhang T."/>
            <person name="Song X."/>
            <person name="Zhang H."/>
            <person name="Dai N."/>
            <person name="Sheng W."/>
            <person name="Hou X."/>
            <person name="Wei L."/>
        </authorList>
    </citation>
    <scope>NUCLEOTIDE SEQUENCE</scope>
    <source>
        <strain evidence="2">G01</strain>
        <tissue evidence="2">Leaf</tissue>
    </source>
</reference>
<feature type="region of interest" description="Disordered" evidence="1">
    <location>
        <begin position="53"/>
        <end position="74"/>
    </location>
</feature>
<accession>A0AAW2JJ49</accession>
<dbReference type="AlphaFoldDB" id="A0AAW2JJ49"/>
<sequence length="110" mass="12545">MHARVQSLDRTCEARIGALLHSERKCANNSFIILPSRITRWQEKRPEAAAIMTPRYRGRDTKDQPPPSVNFTQINPSLHFQSRSRYKMSDESLTTDLGIGYITIIASEQA</sequence>
<evidence type="ECO:0000313" key="2">
    <source>
        <dbReference type="EMBL" id="KAL0294467.1"/>
    </source>
</evidence>
<name>A0AAW2JJ49_9LAMI</name>
<organism evidence="2">
    <name type="scientific">Sesamum angustifolium</name>
    <dbReference type="NCBI Taxonomy" id="2727405"/>
    <lineage>
        <taxon>Eukaryota</taxon>
        <taxon>Viridiplantae</taxon>
        <taxon>Streptophyta</taxon>
        <taxon>Embryophyta</taxon>
        <taxon>Tracheophyta</taxon>
        <taxon>Spermatophyta</taxon>
        <taxon>Magnoliopsida</taxon>
        <taxon>eudicotyledons</taxon>
        <taxon>Gunneridae</taxon>
        <taxon>Pentapetalae</taxon>
        <taxon>asterids</taxon>
        <taxon>lamiids</taxon>
        <taxon>Lamiales</taxon>
        <taxon>Pedaliaceae</taxon>
        <taxon>Sesamum</taxon>
    </lineage>
</organism>